<proteinExistence type="predicted"/>
<dbReference type="EMBL" id="CAJVQC010138532">
    <property type="protein sequence ID" value="CAG8843480.1"/>
    <property type="molecule type" value="Genomic_DNA"/>
</dbReference>
<protein>
    <submittedName>
        <fullName evidence="1">33126_t:CDS:1</fullName>
    </submittedName>
</protein>
<feature type="non-terminal residue" evidence="1">
    <location>
        <position position="1"/>
    </location>
</feature>
<gene>
    <name evidence="1" type="ORF">RPERSI_LOCUS32781</name>
</gene>
<name>A0ACA9SLN9_9GLOM</name>
<evidence type="ECO:0000313" key="1">
    <source>
        <dbReference type="EMBL" id="CAG8843480.1"/>
    </source>
</evidence>
<reference evidence="1" key="1">
    <citation type="submission" date="2021-06" db="EMBL/GenBank/DDBJ databases">
        <authorList>
            <person name="Kallberg Y."/>
            <person name="Tangrot J."/>
            <person name="Rosling A."/>
        </authorList>
    </citation>
    <scope>NUCLEOTIDE SEQUENCE</scope>
    <source>
        <strain evidence="1">MA461A</strain>
    </source>
</reference>
<comment type="caution">
    <text evidence="1">The sequence shown here is derived from an EMBL/GenBank/DDBJ whole genome shotgun (WGS) entry which is preliminary data.</text>
</comment>
<evidence type="ECO:0000313" key="2">
    <source>
        <dbReference type="Proteomes" id="UP000789920"/>
    </source>
</evidence>
<organism evidence="1 2">
    <name type="scientific">Racocetra persica</name>
    <dbReference type="NCBI Taxonomy" id="160502"/>
    <lineage>
        <taxon>Eukaryota</taxon>
        <taxon>Fungi</taxon>
        <taxon>Fungi incertae sedis</taxon>
        <taxon>Mucoromycota</taxon>
        <taxon>Glomeromycotina</taxon>
        <taxon>Glomeromycetes</taxon>
        <taxon>Diversisporales</taxon>
        <taxon>Gigasporaceae</taxon>
        <taxon>Racocetra</taxon>
    </lineage>
</organism>
<accession>A0ACA9SLN9</accession>
<dbReference type="Proteomes" id="UP000789920">
    <property type="component" value="Unassembled WGS sequence"/>
</dbReference>
<sequence length="100" mass="11550">LHVAAPILLGDENVEQELVVTDLDYQVSDDENEDSAAEEEQRWENLINEWIEFGERENKFENQDDEILLSSEWDADFSLGGREKHPADDETAKWSLDSLI</sequence>
<feature type="non-terminal residue" evidence="1">
    <location>
        <position position="100"/>
    </location>
</feature>
<keyword evidence="2" id="KW-1185">Reference proteome</keyword>